<feature type="binding site" evidence="8">
    <location>
        <position position="279"/>
    </location>
    <ligand>
        <name>substrate</name>
    </ligand>
</feature>
<comment type="catalytic activity">
    <reaction evidence="8">
        <text>L-glutamate + acetyl-CoA = N-acetyl-L-glutamate + CoA + H(+)</text>
        <dbReference type="Rhea" id="RHEA:24292"/>
        <dbReference type="ChEBI" id="CHEBI:15378"/>
        <dbReference type="ChEBI" id="CHEBI:29985"/>
        <dbReference type="ChEBI" id="CHEBI:44337"/>
        <dbReference type="ChEBI" id="CHEBI:57287"/>
        <dbReference type="ChEBI" id="CHEBI:57288"/>
        <dbReference type="EC" id="2.3.1.1"/>
    </reaction>
</comment>
<keyword evidence="4 8" id="KW-0028">Amino-acid biosynthesis</keyword>
<comment type="similarity">
    <text evidence="1 8">Belongs to the ArgJ family.</text>
</comment>
<dbReference type="GO" id="GO:0004358">
    <property type="term" value="F:L-glutamate N-acetyltransferase activity, acting on acetyl-L-ornithine as donor"/>
    <property type="evidence" value="ECO:0007669"/>
    <property type="project" value="UniProtKB-UniRule"/>
</dbReference>
<evidence type="ECO:0000313" key="10">
    <source>
        <dbReference type="Proteomes" id="UP000239907"/>
    </source>
</evidence>
<accession>A0A2S7U4D9</accession>
<keyword evidence="3 8" id="KW-0055">Arginine biosynthesis</keyword>
<evidence type="ECO:0000256" key="1">
    <source>
        <dbReference type="ARBA" id="ARBA00006774"/>
    </source>
</evidence>
<dbReference type="RefSeq" id="WP_105043879.1">
    <property type="nucleotide sequence ID" value="NZ_MQWA01000001.1"/>
</dbReference>
<dbReference type="NCBIfam" id="TIGR00120">
    <property type="entry name" value="ArgJ"/>
    <property type="match status" value="1"/>
</dbReference>
<feature type="site" description="Involved in the stabilization of negative charge on the oxyanion by the formation of the oxyanion hole" evidence="8">
    <location>
        <position position="119"/>
    </location>
</feature>
<dbReference type="CDD" id="cd02152">
    <property type="entry name" value="OAT"/>
    <property type="match status" value="1"/>
</dbReference>
<evidence type="ECO:0000256" key="3">
    <source>
        <dbReference type="ARBA" id="ARBA00022571"/>
    </source>
</evidence>
<feature type="active site" description="Nucleophile" evidence="8">
    <location>
        <position position="193"/>
    </location>
</feature>
<dbReference type="EMBL" id="MQWA01000001">
    <property type="protein sequence ID" value="PQJ29377.1"/>
    <property type="molecule type" value="Genomic_DNA"/>
</dbReference>
<comment type="function">
    <text evidence="8">Catalyzes two activities which are involved in the cyclic version of arginine biosynthesis: the synthesis of N-acetylglutamate from glutamate and acetyl-CoA as the acetyl donor, and of ornithine by transacetylation between N(2)-acetylornithine and glutamate.</text>
</comment>
<dbReference type="UniPathway" id="UPA00068">
    <property type="reaction ID" value="UER00106"/>
</dbReference>
<feature type="site" description="Cleavage; by autolysis" evidence="8">
    <location>
        <begin position="192"/>
        <end position="193"/>
    </location>
</feature>
<feature type="binding site" evidence="8">
    <location>
        <position position="182"/>
    </location>
    <ligand>
        <name>substrate</name>
    </ligand>
</feature>
<dbReference type="AlphaFoldDB" id="A0A2S7U4D9"/>
<keyword evidence="6 8" id="KW-0068">Autocatalytic cleavage</keyword>
<gene>
    <name evidence="8" type="primary">argJ</name>
    <name evidence="9" type="ORF">BSZ32_13365</name>
</gene>
<dbReference type="GO" id="GO:0006592">
    <property type="term" value="P:ornithine biosynthetic process"/>
    <property type="evidence" value="ECO:0007669"/>
    <property type="project" value="TreeGrafter"/>
</dbReference>
<dbReference type="PANTHER" id="PTHR23100:SF0">
    <property type="entry name" value="ARGININE BIOSYNTHESIS BIFUNCTIONAL PROTEIN ARGJ, MITOCHONDRIAL"/>
    <property type="match status" value="1"/>
</dbReference>
<sequence>MPTPFRKITGGVCAPKGFVANAVSAGIKTPDAERLDLALIYSGSPCVAAGTFTTNRVKAAPVRVSQAHLRDRDIQAIVVNSGNANACTGVTGIQDARNSAKAIAKSLGLRQGQVAVCSTGVIGLPMPMVRITPKFPELVAGLDSKKGTNVAQAIMTSDTQHKEIAISMDLDGHKVRIGACAKGAGMICPSMATMLCFITTDINIGKACLDRAVHEAVENSFNRITIDGDMSTNDSVVVLANGESGMPRIKPKSKNYRLFRETLEFVMLEMAKSLVRDGERVTKFVTVKVNGARTYSDAKKVAEAVANSALVKASWNGNDPNWGRIIHAVGYSRAMIREEMIDIHIGSKPACLGGIEANTPMDELRKVVAKDKFEITINLHLGDAEYTVYTSDMSPEYIDFNRSEYAYWKQSRKDGLTKQ</sequence>
<keyword evidence="8" id="KW-0511">Multifunctional enzyme</keyword>
<name>A0A2S7U4D9_9BACT</name>
<protein>
    <recommendedName>
        <fullName evidence="8">Arginine biosynthesis bifunctional protein ArgJ</fullName>
    </recommendedName>
    <domain>
        <recommendedName>
            <fullName evidence="8">Glutamate N-acetyltransferase</fullName>
            <ecNumber evidence="8">2.3.1.35</ecNumber>
        </recommendedName>
        <alternativeName>
            <fullName evidence="8">Ornithine acetyltransferase</fullName>
            <shortName evidence="8">OATase</shortName>
        </alternativeName>
        <alternativeName>
            <fullName evidence="8">Ornithine transacetylase</fullName>
        </alternativeName>
    </domain>
    <domain>
        <recommendedName>
            <fullName evidence="8">Amino-acid acetyltransferase</fullName>
            <ecNumber evidence="8">2.3.1.1</ecNumber>
        </recommendedName>
        <alternativeName>
            <fullName evidence="8">N-acetylglutamate synthase</fullName>
            <shortName evidence="8">AGSase</shortName>
        </alternativeName>
    </domain>
    <component>
        <recommendedName>
            <fullName evidence="8">Arginine biosynthesis bifunctional protein ArgJ alpha chain</fullName>
        </recommendedName>
    </component>
    <component>
        <recommendedName>
            <fullName evidence="8">Arginine biosynthesis bifunctional protein ArgJ beta chain</fullName>
        </recommendedName>
    </component>
</protein>
<evidence type="ECO:0000256" key="2">
    <source>
        <dbReference type="ARBA" id="ARBA00011475"/>
    </source>
</evidence>
<dbReference type="InterPro" id="IPR002813">
    <property type="entry name" value="Arg_biosynth_ArgJ"/>
</dbReference>
<evidence type="ECO:0000256" key="5">
    <source>
        <dbReference type="ARBA" id="ARBA00022679"/>
    </source>
</evidence>
<evidence type="ECO:0000256" key="6">
    <source>
        <dbReference type="ARBA" id="ARBA00022813"/>
    </source>
</evidence>
<feature type="chain" id="PRO_5023479280" description="Arginine biosynthesis bifunctional protein ArgJ beta chain" evidence="8">
    <location>
        <begin position="193"/>
        <end position="419"/>
    </location>
</feature>
<feature type="binding site" evidence="8">
    <location>
        <position position="401"/>
    </location>
    <ligand>
        <name>substrate</name>
    </ligand>
</feature>
<organism evidence="9 10">
    <name type="scientific">Rubritalea profundi</name>
    <dbReference type="NCBI Taxonomy" id="1658618"/>
    <lineage>
        <taxon>Bacteria</taxon>
        <taxon>Pseudomonadati</taxon>
        <taxon>Verrucomicrobiota</taxon>
        <taxon>Verrucomicrobiia</taxon>
        <taxon>Verrucomicrobiales</taxon>
        <taxon>Rubritaleaceae</taxon>
        <taxon>Rubritalea</taxon>
    </lineage>
</organism>
<dbReference type="HAMAP" id="MF_01106">
    <property type="entry name" value="ArgJ"/>
    <property type="match status" value="1"/>
</dbReference>
<dbReference type="GO" id="GO:0005737">
    <property type="term" value="C:cytoplasm"/>
    <property type="evidence" value="ECO:0007669"/>
    <property type="project" value="UniProtKB-SubCell"/>
</dbReference>
<evidence type="ECO:0000256" key="4">
    <source>
        <dbReference type="ARBA" id="ARBA00022605"/>
    </source>
</evidence>
<dbReference type="EC" id="2.3.1.1" evidence="8"/>
<dbReference type="FunFam" id="3.60.70.12:FF:000001">
    <property type="entry name" value="Arginine biosynthesis bifunctional protein ArgJ, chloroplastic"/>
    <property type="match status" value="1"/>
</dbReference>
<reference evidence="9 10" key="1">
    <citation type="submission" date="2016-12" db="EMBL/GenBank/DDBJ databases">
        <title>Study of bacterial adaptation to deep sea.</title>
        <authorList>
            <person name="Song J."/>
            <person name="Yoshizawa S."/>
            <person name="Kogure K."/>
        </authorList>
    </citation>
    <scope>NUCLEOTIDE SEQUENCE [LARGE SCALE GENOMIC DNA]</scope>
    <source>
        <strain evidence="9 10">SAORIC-165</strain>
    </source>
</reference>
<keyword evidence="8" id="KW-0963">Cytoplasm</keyword>
<feature type="binding site" evidence="8">
    <location>
        <position position="156"/>
    </location>
    <ligand>
        <name>substrate</name>
    </ligand>
</feature>
<keyword evidence="10" id="KW-1185">Reference proteome</keyword>
<dbReference type="GO" id="GO:0004042">
    <property type="term" value="F:L-glutamate N-acetyltransferase activity"/>
    <property type="evidence" value="ECO:0007669"/>
    <property type="project" value="UniProtKB-UniRule"/>
</dbReference>
<evidence type="ECO:0000256" key="8">
    <source>
        <dbReference type="HAMAP-Rule" id="MF_01106"/>
    </source>
</evidence>
<dbReference type="OrthoDB" id="9804242at2"/>
<dbReference type="InterPro" id="IPR042195">
    <property type="entry name" value="ArgJ_beta_C"/>
</dbReference>
<dbReference type="EC" id="2.3.1.35" evidence="8"/>
<dbReference type="NCBIfam" id="NF003802">
    <property type="entry name" value="PRK05388.1"/>
    <property type="match status" value="1"/>
</dbReference>
<evidence type="ECO:0000313" key="9">
    <source>
        <dbReference type="EMBL" id="PQJ29377.1"/>
    </source>
</evidence>
<feature type="binding site" evidence="8">
    <location>
        <position position="193"/>
    </location>
    <ligand>
        <name>substrate</name>
    </ligand>
</feature>
<comment type="pathway">
    <text evidence="8">Amino-acid biosynthesis; L-arginine biosynthesis; N(2)-acetyl-L-ornithine from L-glutamate: step 1/4.</text>
</comment>
<feature type="chain" id="PRO_5023479281" description="Arginine biosynthesis bifunctional protein ArgJ alpha chain" evidence="8">
    <location>
        <begin position="1"/>
        <end position="192"/>
    </location>
</feature>
<feature type="site" description="Involved in the stabilization of negative charge on the oxyanion by the formation of the oxyanion hole" evidence="8">
    <location>
        <position position="120"/>
    </location>
</feature>
<dbReference type="PANTHER" id="PTHR23100">
    <property type="entry name" value="ARGININE BIOSYNTHESIS BIFUNCTIONAL PROTEIN ARGJ"/>
    <property type="match status" value="1"/>
</dbReference>
<dbReference type="Gene3D" id="3.10.20.340">
    <property type="entry name" value="ArgJ beta chain, C-terminal domain"/>
    <property type="match status" value="1"/>
</dbReference>
<comment type="caution">
    <text evidence="9">The sequence shown here is derived from an EMBL/GenBank/DDBJ whole genome shotgun (WGS) entry which is preliminary data.</text>
</comment>
<comment type="subcellular location">
    <subcellularLocation>
        <location evidence="8">Cytoplasm</location>
    </subcellularLocation>
</comment>
<evidence type="ECO:0000256" key="7">
    <source>
        <dbReference type="ARBA" id="ARBA00023315"/>
    </source>
</evidence>
<dbReference type="Proteomes" id="UP000239907">
    <property type="component" value="Unassembled WGS sequence"/>
</dbReference>
<comment type="pathway">
    <text evidence="8">Amino-acid biosynthesis; L-arginine biosynthesis; L-ornithine and N-acetyl-L-glutamate from L-glutamate and N(2)-acetyl-L-ornithine (cyclic): step 1/1.</text>
</comment>
<keyword evidence="5 8" id="KW-0808">Transferase</keyword>
<dbReference type="GO" id="GO:0006526">
    <property type="term" value="P:L-arginine biosynthetic process"/>
    <property type="evidence" value="ECO:0007669"/>
    <property type="project" value="UniProtKB-UniRule"/>
</dbReference>
<comment type="catalytic activity">
    <reaction evidence="8">
        <text>N(2)-acetyl-L-ornithine + L-glutamate = N-acetyl-L-glutamate + L-ornithine</text>
        <dbReference type="Rhea" id="RHEA:15349"/>
        <dbReference type="ChEBI" id="CHEBI:29985"/>
        <dbReference type="ChEBI" id="CHEBI:44337"/>
        <dbReference type="ChEBI" id="CHEBI:46911"/>
        <dbReference type="ChEBI" id="CHEBI:57805"/>
        <dbReference type="EC" id="2.3.1.35"/>
    </reaction>
</comment>
<dbReference type="InterPro" id="IPR016117">
    <property type="entry name" value="ArgJ-like_dom_sf"/>
</dbReference>
<dbReference type="Gene3D" id="3.60.70.12">
    <property type="entry name" value="L-amino peptidase D-ALA esterase/amidase"/>
    <property type="match status" value="1"/>
</dbReference>
<dbReference type="SUPFAM" id="SSF56266">
    <property type="entry name" value="DmpA/ArgJ-like"/>
    <property type="match status" value="1"/>
</dbReference>
<comment type="subunit">
    <text evidence="2 8">Heterotetramer of two alpha and two beta chains.</text>
</comment>
<dbReference type="Pfam" id="PF01960">
    <property type="entry name" value="ArgJ"/>
    <property type="match status" value="1"/>
</dbReference>
<proteinExistence type="inferred from homology"/>
<comment type="caution">
    <text evidence="8">Lacks conserved residue(s) required for the propagation of feature annotation.</text>
</comment>
<keyword evidence="7 8" id="KW-0012">Acyltransferase</keyword>